<keyword evidence="3" id="KW-1185">Reference proteome</keyword>
<comment type="caution">
    <text evidence="2">The sequence shown here is derived from an EMBL/GenBank/DDBJ whole genome shotgun (WGS) entry which is preliminary data.</text>
</comment>
<accession>A0AAN6Q8E3</accession>
<evidence type="ECO:0000313" key="3">
    <source>
        <dbReference type="Proteomes" id="UP001305647"/>
    </source>
</evidence>
<gene>
    <name evidence="2" type="ORF">N658DRAFT_495321</name>
</gene>
<organism evidence="2 3">
    <name type="scientific">Parathielavia hyrcaniae</name>
    <dbReference type="NCBI Taxonomy" id="113614"/>
    <lineage>
        <taxon>Eukaryota</taxon>
        <taxon>Fungi</taxon>
        <taxon>Dikarya</taxon>
        <taxon>Ascomycota</taxon>
        <taxon>Pezizomycotina</taxon>
        <taxon>Sordariomycetes</taxon>
        <taxon>Sordariomycetidae</taxon>
        <taxon>Sordariales</taxon>
        <taxon>Chaetomiaceae</taxon>
        <taxon>Parathielavia</taxon>
    </lineage>
</organism>
<proteinExistence type="predicted"/>
<dbReference type="Proteomes" id="UP001305647">
    <property type="component" value="Unassembled WGS sequence"/>
</dbReference>
<evidence type="ECO:0000313" key="2">
    <source>
        <dbReference type="EMBL" id="KAK4102607.1"/>
    </source>
</evidence>
<evidence type="ECO:0000256" key="1">
    <source>
        <dbReference type="SAM" id="MobiDB-lite"/>
    </source>
</evidence>
<sequence length="51" mass="5524">MTMHILSTPNPRPISIPVCPFRVPTLPSHQTINIAPRPSSSPSGPQPRPSK</sequence>
<dbReference type="EMBL" id="MU863631">
    <property type="protein sequence ID" value="KAK4102607.1"/>
    <property type="molecule type" value="Genomic_DNA"/>
</dbReference>
<protein>
    <submittedName>
        <fullName evidence="2">Uncharacterized protein</fullName>
    </submittedName>
</protein>
<dbReference type="AlphaFoldDB" id="A0AAN6Q8E3"/>
<reference evidence="2" key="2">
    <citation type="submission" date="2023-05" db="EMBL/GenBank/DDBJ databases">
        <authorList>
            <consortium name="Lawrence Berkeley National Laboratory"/>
            <person name="Steindorff A."/>
            <person name="Hensen N."/>
            <person name="Bonometti L."/>
            <person name="Westerberg I."/>
            <person name="Brannstrom I.O."/>
            <person name="Guillou S."/>
            <person name="Cros-Aarteil S."/>
            <person name="Calhoun S."/>
            <person name="Haridas S."/>
            <person name="Kuo A."/>
            <person name="Mondo S."/>
            <person name="Pangilinan J."/>
            <person name="Riley R."/>
            <person name="Labutti K."/>
            <person name="Andreopoulos B."/>
            <person name="Lipzen A."/>
            <person name="Chen C."/>
            <person name="Yanf M."/>
            <person name="Daum C."/>
            <person name="Ng V."/>
            <person name="Clum A."/>
            <person name="Ohm R."/>
            <person name="Martin F."/>
            <person name="Silar P."/>
            <person name="Natvig D."/>
            <person name="Lalanne C."/>
            <person name="Gautier V."/>
            <person name="Ament-Velasquez S.L."/>
            <person name="Kruys A."/>
            <person name="Hutchinson M.I."/>
            <person name="Powell A.J."/>
            <person name="Barry K."/>
            <person name="Miller A.N."/>
            <person name="Grigoriev I.V."/>
            <person name="Debuchy R."/>
            <person name="Gladieux P."/>
            <person name="Thoren M.H."/>
            <person name="Johannesson H."/>
        </authorList>
    </citation>
    <scope>NUCLEOTIDE SEQUENCE</scope>
    <source>
        <strain evidence="2">CBS 757.83</strain>
    </source>
</reference>
<feature type="region of interest" description="Disordered" evidence="1">
    <location>
        <begin position="26"/>
        <end position="51"/>
    </location>
</feature>
<reference evidence="2" key="1">
    <citation type="journal article" date="2023" name="Mol. Phylogenet. Evol.">
        <title>Genome-scale phylogeny and comparative genomics of the fungal order Sordariales.</title>
        <authorList>
            <person name="Hensen N."/>
            <person name="Bonometti L."/>
            <person name="Westerberg I."/>
            <person name="Brannstrom I.O."/>
            <person name="Guillou S."/>
            <person name="Cros-Aarteil S."/>
            <person name="Calhoun S."/>
            <person name="Haridas S."/>
            <person name="Kuo A."/>
            <person name="Mondo S."/>
            <person name="Pangilinan J."/>
            <person name="Riley R."/>
            <person name="LaButti K."/>
            <person name="Andreopoulos B."/>
            <person name="Lipzen A."/>
            <person name="Chen C."/>
            <person name="Yan M."/>
            <person name="Daum C."/>
            <person name="Ng V."/>
            <person name="Clum A."/>
            <person name="Steindorff A."/>
            <person name="Ohm R.A."/>
            <person name="Martin F."/>
            <person name="Silar P."/>
            <person name="Natvig D.O."/>
            <person name="Lalanne C."/>
            <person name="Gautier V."/>
            <person name="Ament-Velasquez S.L."/>
            <person name="Kruys A."/>
            <person name="Hutchinson M.I."/>
            <person name="Powell A.J."/>
            <person name="Barry K."/>
            <person name="Miller A.N."/>
            <person name="Grigoriev I.V."/>
            <person name="Debuchy R."/>
            <person name="Gladieux P."/>
            <person name="Hiltunen Thoren M."/>
            <person name="Johannesson H."/>
        </authorList>
    </citation>
    <scope>NUCLEOTIDE SEQUENCE</scope>
    <source>
        <strain evidence="2">CBS 757.83</strain>
    </source>
</reference>
<name>A0AAN6Q8E3_9PEZI</name>